<evidence type="ECO:0000313" key="3">
    <source>
        <dbReference type="Proteomes" id="UP001501035"/>
    </source>
</evidence>
<evidence type="ECO:0000313" key="2">
    <source>
        <dbReference type="EMBL" id="GAA3049063.1"/>
    </source>
</evidence>
<reference evidence="3" key="1">
    <citation type="journal article" date="2019" name="Int. J. Syst. Evol. Microbiol.">
        <title>The Global Catalogue of Microorganisms (GCM) 10K type strain sequencing project: providing services to taxonomists for standard genome sequencing and annotation.</title>
        <authorList>
            <consortium name="The Broad Institute Genomics Platform"/>
            <consortium name="The Broad Institute Genome Sequencing Center for Infectious Disease"/>
            <person name="Wu L."/>
            <person name="Ma J."/>
        </authorList>
    </citation>
    <scope>NUCLEOTIDE SEQUENCE [LARGE SCALE GENOMIC DNA]</scope>
    <source>
        <strain evidence="3">JCM 14234</strain>
    </source>
</reference>
<accession>A0ABP6LMI3</accession>
<keyword evidence="3" id="KW-1185">Reference proteome</keyword>
<dbReference type="EMBL" id="BAAAVS010000060">
    <property type="protein sequence ID" value="GAA3049063.1"/>
    <property type="molecule type" value="Genomic_DNA"/>
</dbReference>
<feature type="transmembrane region" description="Helical" evidence="1">
    <location>
        <begin position="9"/>
        <end position="31"/>
    </location>
</feature>
<keyword evidence="1" id="KW-1133">Transmembrane helix</keyword>
<keyword evidence="1" id="KW-0812">Transmembrane</keyword>
<comment type="caution">
    <text evidence="2">The sequence shown here is derived from an EMBL/GenBank/DDBJ whole genome shotgun (WGS) entry which is preliminary data.</text>
</comment>
<name>A0ABP6LMI3_9ACTN</name>
<proteinExistence type="predicted"/>
<sequence length="193" mass="20744">MKSRRRTRWLVIGVIVVVVAVVGGLVAWRFWPAPVASPDRCAAVSAPDPGATMIGSTGVRAVLPPGFTVMADNGRVSTIVDASTPRYYIWVTRDDGSSAIRPRTSAQAVEEFLNRHFDQLGAEFLRSLQRAQWTSNGLDGASIRASRTGVPGYLALVGCRGLRWEVATSFSEVFDTADAIAHSLQEAGPSTRA</sequence>
<evidence type="ECO:0000256" key="1">
    <source>
        <dbReference type="SAM" id="Phobius"/>
    </source>
</evidence>
<organism evidence="2 3">
    <name type="scientific">Gordonia defluvii</name>
    <dbReference type="NCBI Taxonomy" id="283718"/>
    <lineage>
        <taxon>Bacteria</taxon>
        <taxon>Bacillati</taxon>
        <taxon>Actinomycetota</taxon>
        <taxon>Actinomycetes</taxon>
        <taxon>Mycobacteriales</taxon>
        <taxon>Gordoniaceae</taxon>
        <taxon>Gordonia</taxon>
    </lineage>
</organism>
<dbReference type="Proteomes" id="UP001501035">
    <property type="component" value="Unassembled WGS sequence"/>
</dbReference>
<gene>
    <name evidence="2" type="ORF">GCM10010528_30310</name>
</gene>
<protein>
    <submittedName>
        <fullName evidence="2">Uncharacterized protein</fullName>
    </submittedName>
</protein>
<keyword evidence="1" id="KW-0472">Membrane</keyword>
<dbReference type="RefSeq" id="WP_290706367.1">
    <property type="nucleotide sequence ID" value="NZ_BAAAVS010000060.1"/>
</dbReference>